<proteinExistence type="predicted"/>
<evidence type="ECO:0000256" key="1">
    <source>
        <dbReference type="SAM" id="Phobius"/>
    </source>
</evidence>
<accession>A0A645E0J6</accession>
<dbReference type="AlphaFoldDB" id="A0A645E0J6"/>
<keyword evidence="1" id="KW-1133">Transmembrane helix</keyword>
<dbReference type="EMBL" id="VSSQ01041609">
    <property type="protein sequence ID" value="MPM95075.1"/>
    <property type="molecule type" value="Genomic_DNA"/>
</dbReference>
<name>A0A645E0J6_9ZZZZ</name>
<comment type="caution">
    <text evidence="2">The sequence shown here is derived from an EMBL/GenBank/DDBJ whole genome shotgun (WGS) entry which is preliminary data.</text>
</comment>
<keyword evidence="1" id="KW-0812">Transmembrane</keyword>
<sequence>MPSVYTSENVTLELKAIDARIAIFLPASRPSISAVGSASAYPRSVASLSASSNSIPSSDIFVRIKLVVPLIIPIISVMLFAARHCLRGLIIGIPPATAASKRRSQPCSAAVSRSSCPCSAIKSLFAVTTCLPRLRASEIYVFAGSIPPITSMIISMLSSFIISVHLSVIISDEMPSRALFTFLTRIFEISNSAPIL</sequence>
<evidence type="ECO:0000313" key="2">
    <source>
        <dbReference type="EMBL" id="MPM95075.1"/>
    </source>
</evidence>
<gene>
    <name evidence="2" type="ORF">SDC9_142226</name>
</gene>
<reference evidence="2" key="1">
    <citation type="submission" date="2019-08" db="EMBL/GenBank/DDBJ databases">
        <authorList>
            <person name="Kucharzyk K."/>
            <person name="Murdoch R.W."/>
            <person name="Higgins S."/>
            <person name="Loffler F."/>
        </authorList>
    </citation>
    <scope>NUCLEOTIDE SEQUENCE</scope>
</reference>
<protein>
    <submittedName>
        <fullName evidence="2">Uncharacterized protein</fullName>
    </submittedName>
</protein>
<organism evidence="2">
    <name type="scientific">bioreactor metagenome</name>
    <dbReference type="NCBI Taxonomy" id="1076179"/>
    <lineage>
        <taxon>unclassified sequences</taxon>
        <taxon>metagenomes</taxon>
        <taxon>ecological metagenomes</taxon>
    </lineage>
</organism>
<feature type="transmembrane region" description="Helical" evidence="1">
    <location>
        <begin position="60"/>
        <end position="82"/>
    </location>
</feature>
<feature type="transmembrane region" description="Helical" evidence="1">
    <location>
        <begin position="139"/>
        <end position="170"/>
    </location>
</feature>
<keyword evidence="1" id="KW-0472">Membrane</keyword>